<accession>A0A090N4P6</accession>
<evidence type="ECO:0000313" key="1">
    <source>
        <dbReference type="EMBL" id="CEG01075.1"/>
    </source>
</evidence>
<reference evidence="1 3" key="1">
    <citation type="journal article" date="2006" name="Proc. Natl. Acad. Sci. U.S.A.">
        <title>Genome analysis of the smallest free-living eukaryote Ostreococcus tauri unveils many unique features.</title>
        <authorList>
            <person name="Derelle E."/>
            <person name="Ferraz C."/>
            <person name="Rombauts S."/>
            <person name="Rouze P."/>
            <person name="Worden A.Z."/>
            <person name="Robbens S."/>
            <person name="Partensky F."/>
            <person name="Degroeve S."/>
            <person name="Echeynie S."/>
            <person name="Cooke R."/>
            <person name="Saeys Y."/>
            <person name="Wuyts J."/>
            <person name="Jabbari K."/>
            <person name="Bowler C."/>
            <person name="Panaud O."/>
            <person name="Piegu B."/>
            <person name="Ball S.G."/>
            <person name="Ral J.-P."/>
            <person name="Bouget F.-Y."/>
            <person name="Piganeau G."/>
            <person name="De Baets B."/>
            <person name="Picard A."/>
            <person name="Delseny M."/>
            <person name="Demaille J."/>
            <person name="Van de Peer Y."/>
            <person name="Moreau H."/>
        </authorList>
    </citation>
    <scope>NUCLEOTIDE SEQUENCE [LARGE SCALE GENOMIC DNA]</scope>
    <source>
        <strain evidence="1 3">OTTH0595</strain>
    </source>
</reference>
<proteinExistence type="predicted"/>
<dbReference type="OrthoDB" id="497965at2759"/>
<dbReference type="Proteomes" id="UP000009170">
    <property type="component" value="Unassembled WGS sequence"/>
</dbReference>
<keyword evidence="3" id="KW-1185">Reference proteome</keyword>
<reference evidence="2" key="3">
    <citation type="submission" date="2017-04" db="EMBL/GenBank/DDBJ databases">
        <title>Population genomics of picophytoplankton unveils novel chromosome hypervariability.</title>
        <authorList>
            <consortium name="DOE Joint Genome Institute"/>
            <person name="Blanc-Mathieu R."/>
            <person name="Krasovec M."/>
            <person name="Hebrard M."/>
            <person name="Yau S."/>
            <person name="Desgranges E."/>
            <person name="Martin J."/>
            <person name="Schackwitz W."/>
            <person name="Kuo A."/>
            <person name="Salin G."/>
            <person name="Donnadieu C."/>
            <person name="Desdevises Y."/>
            <person name="Sanchez-Ferandin S."/>
            <person name="Moreau H."/>
            <person name="Rivals E."/>
            <person name="Grigoriev I.V."/>
            <person name="Grimsley N."/>
            <person name="Eyre-Walker A."/>
            <person name="Piganeau G."/>
        </authorList>
    </citation>
    <scope>NUCLEOTIDE SEQUENCE [LARGE SCALE GENOMIC DNA]</scope>
    <source>
        <strain evidence="2">RCC 1115</strain>
    </source>
</reference>
<protein>
    <submittedName>
        <fullName evidence="1">Unnamed product</fullName>
    </submittedName>
</protein>
<sequence length="653" mass="72138">MGLSASRRAPDAAPTECANADEAEAFARRVRSSYGVGPNVRVSGTCVLDVDARNILTFEQGRWELFEKDARAAFGKDEGERIARLVDARGAVSAAFGIRRNVVNLKKVLLQSQYEIEGLELRLRQLSTFYRGDFGKHAGYRNASRFREIVTAHGRCRGAAKAIFDGRVFTKQICCVPRFPKSLRPRRLASMPRSLVSYGFVEKALERSAGENFTDKIERGVTIGTPCLTEDFDELVRAVREEMSLPEHSARFIESALIARGAAKAMMMRRELVDLLHHVSAIAEDTARVARTLRTEHKSPDQVLSGDLGLSRLSVNFDPSREALEALSRASKMDAVVSPLEGAAPALAELKTWIAKIINEPEITLFAAGDDEHTSAFVPEGFALRSIIAAYAPVVEKYSRAMLDELAKGVHASDAAGGTHKHISGTICCKTCERTFAKIWVRQHTCVSCEERSRELGRCPIKSECDPRFFCSHARACLRCERVSCEHCGVVRGDAEDVVSLVENIDAQYVFLDFDRTICATKAGSSPLPKNFRALDPEGLARACERYASDADLVGLLRSRSNCFIVTRNSNVEAIECYLRQHGVSAPKVARAVKGESKGEVISRLLDSEGREIALGPSVFVDDDVRELLREDVRGMANMHRVLFTRESKHARA</sequence>
<organism evidence="1 3">
    <name type="scientific">Ostreococcus tauri</name>
    <name type="common">Marine green alga</name>
    <dbReference type="NCBI Taxonomy" id="70448"/>
    <lineage>
        <taxon>Eukaryota</taxon>
        <taxon>Viridiplantae</taxon>
        <taxon>Chlorophyta</taxon>
        <taxon>Mamiellophyceae</taxon>
        <taxon>Mamiellales</taxon>
        <taxon>Bathycoccaceae</taxon>
        <taxon>Ostreococcus</taxon>
    </lineage>
</organism>
<name>A0A090N4P6_OSTTA</name>
<dbReference type="AlphaFoldDB" id="A0A090N4P6"/>
<reference evidence="1" key="2">
    <citation type="journal article" date="2014" name="BMC Genomics">
        <title>An improved genome of the model marine alga Ostreococcus tauri unfolds by assessing Illumina de novo assemblies.</title>
        <authorList>
            <person name="Blanc-Mathieu R."/>
            <person name="Verhelst B."/>
            <person name="Derelle E."/>
            <person name="Rombauts S."/>
            <person name="Bouget F.Y."/>
            <person name="Carre I."/>
            <person name="Chateau A."/>
            <person name="Eyre-Walker A."/>
            <person name="Grimsley N."/>
            <person name="Moreau H."/>
            <person name="Piegu B."/>
            <person name="Rivals E."/>
            <person name="Schackwitz W."/>
            <person name="Van de Peer Y."/>
            <person name="Piganeau G."/>
        </authorList>
    </citation>
    <scope>NUCLEOTIDE SEQUENCE</scope>
    <source>
        <strain evidence="1">RCC4221</strain>
    </source>
</reference>
<gene>
    <name evidence="2" type="ORF">BE221DRAFT_187930</name>
    <name evidence="1" type="ORF">OT_ostta02g02970</name>
</gene>
<dbReference type="Proteomes" id="UP000195557">
    <property type="component" value="Unassembled WGS sequence"/>
</dbReference>
<dbReference type="InParanoid" id="A0A090N4P6"/>
<accession>A0A454XJT9</accession>
<accession>A0A1Y5I1V7</accession>
<dbReference type="EMBL" id="KZ155839">
    <property type="protein sequence ID" value="OUS42144.1"/>
    <property type="molecule type" value="Genomic_DNA"/>
</dbReference>
<evidence type="ECO:0000313" key="3">
    <source>
        <dbReference type="Proteomes" id="UP000009170"/>
    </source>
</evidence>
<dbReference type="EMBL" id="CAID01000002">
    <property type="protein sequence ID" value="CEG01075.1"/>
    <property type="molecule type" value="Genomic_DNA"/>
</dbReference>
<evidence type="ECO:0000313" key="2">
    <source>
        <dbReference type="EMBL" id="OUS42144.1"/>
    </source>
</evidence>